<name>A0A9X7QMZ7_BACCE</name>
<feature type="chain" id="PRO_5040724051" evidence="1">
    <location>
        <begin position="22"/>
        <end position="181"/>
    </location>
</feature>
<protein>
    <submittedName>
        <fullName evidence="2">Uncharacterized protein</fullName>
    </submittedName>
</protein>
<gene>
    <name evidence="2" type="ORF">D0437_30025</name>
</gene>
<accession>A0A9X7QMZ7</accession>
<evidence type="ECO:0000313" key="2">
    <source>
        <dbReference type="EMBL" id="QDZ77019.1"/>
    </source>
</evidence>
<reference evidence="2 3" key="1">
    <citation type="journal article" date="2019" name="Ecotoxicol. Environ. Saf.">
        <title>Microbial characterization of heavy metal resistant bacterial strains isolated from an electroplating wastewater treatment plant.</title>
        <authorList>
            <person name="Cai X."/>
            <person name="Zheng X."/>
            <person name="Zhang D."/>
            <person name="Iqbal W."/>
            <person name="Liu C."/>
            <person name="Yang B."/>
            <person name="Zhao X."/>
            <person name="Lu X."/>
            <person name="Mao Y."/>
        </authorList>
    </citation>
    <scope>NUCLEOTIDE SEQUENCE [LARGE SCALE GENOMIC DNA]</scope>
    <source>
        <strain evidence="2 3">Co1-1</strain>
    </source>
</reference>
<dbReference type="Proteomes" id="UP000321735">
    <property type="component" value="Chromosome"/>
</dbReference>
<dbReference type="AlphaFoldDB" id="A0A9X7QMZ7"/>
<dbReference type="EMBL" id="CP031778">
    <property type="protein sequence ID" value="QDZ77019.1"/>
    <property type="molecule type" value="Genomic_DNA"/>
</dbReference>
<feature type="signal peptide" evidence="1">
    <location>
        <begin position="1"/>
        <end position="21"/>
    </location>
</feature>
<organism evidence="2 3">
    <name type="scientific">Bacillus cereus</name>
    <dbReference type="NCBI Taxonomy" id="1396"/>
    <lineage>
        <taxon>Bacteria</taxon>
        <taxon>Bacillati</taxon>
        <taxon>Bacillota</taxon>
        <taxon>Bacilli</taxon>
        <taxon>Bacillales</taxon>
        <taxon>Bacillaceae</taxon>
        <taxon>Bacillus</taxon>
        <taxon>Bacillus cereus group</taxon>
    </lineage>
</organism>
<dbReference type="RefSeq" id="WP_208742895.1">
    <property type="nucleotide sequence ID" value="NZ_CP031778.1"/>
</dbReference>
<evidence type="ECO:0000313" key="3">
    <source>
        <dbReference type="Proteomes" id="UP000321735"/>
    </source>
</evidence>
<evidence type="ECO:0000256" key="1">
    <source>
        <dbReference type="SAM" id="SignalP"/>
    </source>
</evidence>
<keyword evidence="1" id="KW-0732">Signal</keyword>
<sequence>MKKWFKPIICTGILVSSTAMIDTTITVHASEYNFEIEKFKEVKQISLGTIDTPMFIEGFFLAKMPATVQDLVRIIVVGAENYDAETLGLRYIELPTKIAMLPTGERSKWHLKISTRTQTIDTTKEGDAMTTKFQVNVKCEFYNEKNELKETSEKCYFYEKVTYENEIGKKYMLMNAMRISG</sequence>
<proteinExistence type="predicted"/>